<dbReference type="Proteomes" id="UP000041254">
    <property type="component" value="Unassembled WGS sequence"/>
</dbReference>
<protein>
    <submittedName>
        <fullName evidence="3">Uncharacterized protein</fullName>
    </submittedName>
</protein>
<proteinExistence type="predicted"/>
<dbReference type="EMBL" id="CDMY01000305">
    <property type="protein sequence ID" value="CEM01529.1"/>
    <property type="molecule type" value="Genomic_DNA"/>
</dbReference>
<dbReference type="VEuPathDB" id="CryptoDB:Vbra_13159"/>
<dbReference type="AlphaFoldDB" id="A0A0G4ET97"/>
<evidence type="ECO:0000256" key="2">
    <source>
        <dbReference type="SAM" id="Phobius"/>
    </source>
</evidence>
<organism evidence="3 4">
    <name type="scientific">Vitrella brassicaformis (strain CCMP3155)</name>
    <dbReference type="NCBI Taxonomy" id="1169540"/>
    <lineage>
        <taxon>Eukaryota</taxon>
        <taxon>Sar</taxon>
        <taxon>Alveolata</taxon>
        <taxon>Colpodellida</taxon>
        <taxon>Vitrellaceae</taxon>
        <taxon>Vitrella</taxon>
    </lineage>
</organism>
<keyword evidence="2" id="KW-1133">Transmembrane helix</keyword>
<feature type="transmembrane region" description="Helical" evidence="2">
    <location>
        <begin position="62"/>
        <end position="79"/>
    </location>
</feature>
<keyword evidence="4" id="KW-1185">Reference proteome</keyword>
<sequence length="489" mass="54639">MAAVEEWILALAASFYVLHPVLPSSWLPEARLFVVVTFGGVLAFLLDGLLDGSSQWPAMLTWVGLSAGMFLCGQLLRWVKTRFLSSYESNRVAGMPCIHHKTTASTATQTDAVSRTHSMVETGAQTVAIKEDTRSITPKPAGPRPPIRLNADVLPKNDTAPAAAAGAGPSSPRFPFPASKPTAAVPARARYSAPMDCAEVWTTIFCYVAGNLRTLRSILRVCMAFNTAADSGMVWAEADRVCGSRLAFWMREEGQGAKERLRRLIPMTKEDRFIEFMGLGYLFPNNRPCSGSRAAWCKGRLCYLFQNFHVMCQYPSVPRPIPMCSFEEAYRAVHSLMERGFVLATYELFKKLTFLNLSYRRKEQDPVQQIRALNPDKRQLRGEGGWSGQGFQPVPIDKAAKARYDAMQKDYHSVFMCVRDAFMPLSRHMGRLEPVCGRPYMVQFEDLEQQIWEGLVSLPRLPHTINLPIDGATGGQRTAIRTPWADEED</sequence>
<feature type="compositionally biased region" description="Low complexity" evidence="1">
    <location>
        <begin position="160"/>
        <end position="171"/>
    </location>
</feature>
<feature type="transmembrane region" description="Helical" evidence="2">
    <location>
        <begin position="7"/>
        <end position="26"/>
    </location>
</feature>
<gene>
    <name evidence="3" type="ORF">Vbra_13159</name>
</gene>
<evidence type="ECO:0000313" key="3">
    <source>
        <dbReference type="EMBL" id="CEM01529.1"/>
    </source>
</evidence>
<name>A0A0G4ET97_VITBC</name>
<accession>A0A0G4ET97</accession>
<reference evidence="3 4" key="1">
    <citation type="submission" date="2014-11" db="EMBL/GenBank/DDBJ databases">
        <authorList>
            <person name="Zhu J."/>
            <person name="Qi W."/>
            <person name="Song R."/>
        </authorList>
    </citation>
    <scope>NUCLEOTIDE SEQUENCE [LARGE SCALE GENOMIC DNA]</scope>
</reference>
<evidence type="ECO:0000256" key="1">
    <source>
        <dbReference type="SAM" id="MobiDB-lite"/>
    </source>
</evidence>
<feature type="transmembrane region" description="Helical" evidence="2">
    <location>
        <begin position="32"/>
        <end position="50"/>
    </location>
</feature>
<feature type="region of interest" description="Disordered" evidence="1">
    <location>
        <begin position="158"/>
        <end position="179"/>
    </location>
</feature>
<evidence type="ECO:0000313" key="4">
    <source>
        <dbReference type="Proteomes" id="UP000041254"/>
    </source>
</evidence>
<dbReference type="InParanoid" id="A0A0G4ET97"/>
<keyword evidence="2" id="KW-0812">Transmembrane</keyword>
<keyword evidence="2" id="KW-0472">Membrane</keyword>